<protein>
    <submittedName>
        <fullName evidence="3">EOG090X0464</fullName>
    </submittedName>
</protein>
<dbReference type="Pfam" id="PF10263">
    <property type="entry name" value="SprT-like"/>
    <property type="match status" value="1"/>
</dbReference>
<proteinExistence type="evidence at transcript level"/>
<gene>
    <name evidence="3" type="primary">EOG090X0464</name>
</gene>
<dbReference type="PANTHER" id="PTHR23099:SF0">
    <property type="entry name" value="GERM CELL NUCLEAR ACIDIC PROTEIN"/>
    <property type="match status" value="1"/>
</dbReference>
<feature type="region of interest" description="Disordered" evidence="1">
    <location>
        <begin position="1"/>
        <end position="36"/>
    </location>
</feature>
<evidence type="ECO:0000313" key="5">
    <source>
        <dbReference type="EMBL" id="SVE71604.1"/>
    </source>
</evidence>
<feature type="compositionally biased region" description="Acidic residues" evidence="1">
    <location>
        <begin position="235"/>
        <end position="244"/>
    </location>
</feature>
<accession>A0A4Y7LSP2</accession>
<feature type="region of interest" description="Disordered" evidence="1">
    <location>
        <begin position="226"/>
        <end position="246"/>
    </location>
</feature>
<dbReference type="EMBL" id="LR001985">
    <property type="protein sequence ID" value="SVE71604.1"/>
    <property type="molecule type" value="mRNA"/>
</dbReference>
<organism evidence="3">
    <name type="scientific">Daphnia similis</name>
    <dbReference type="NCBI Taxonomy" id="35528"/>
    <lineage>
        <taxon>Eukaryota</taxon>
        <taxon>Metazoa</taxon>
        <taxon>Ecdysozoa</taxon>
        <taxon>Arthropoda</taxon>
        <taxon>Crustacea</taxon>
        <taxon>Branchiopoda</taxon>
        <taxon>Diplostraca</taxon>
        <taxon>Cladocera</taxon>
        <taxon>Anomopoda</taxon>
        <taxon>Daphniidae</taxon>
        <taxon>Daphnia</taxon>
        <taxon>Daphnia similis group</taxon>
    </lineage>
</organism>
<evidence type="ECO:0000313" key="3">
    <source>
        <dbReference type="EMBL" id="SVE70349.1"/>
    </source>
</evidence>
<evidence type="ECO:0000259" key="2">
    <source>
        <dbReference type="SMART" id="SM00731"/>
    </source>
</evidence>
<sequence>MSSDDDVFSPLMAMRRKKKVPSADSNTTPVQPTRDHACKLSLTRHKKAKENKNPFMTPDTASKQKVSAAFIFSSCKKKPLSTSNCLPGHTILVDDSSDEELIWCDSSTDVANANQNAETVDESLIEYSLIRKWLQNAEESSAPTEDSDVTKSNSFDESSRKNHQIFDRVCKLSRQTALRNPGDNTVVLSSDDEICVGLGSTLEDSYDSQCVTTSLQERLAILERPSRHVAKSTSEEEEEIESEDSLTISRSYKKPLVALHISSDEEIPSSPEVKRHQAKPEIFPTRTHSSAPISIPESESELEDVFASLTINDSPAPTIKLKKVIKPRQKKNAKCPTIFKQPLCESKQSFLASLSPEVPLDCRHADAIPYIKNFRKNRDELTNRLFKMFNEGIFHSHFQTEFSITWNSRLTRTAGYCRHFTKRENGSAATSFESRIELSVKVVDTPCRLRDTLVHELCHAATWMIDNCRGGHGPVWRKWANRALKIFPELPPITRCHNYEISFKFYYNCVRCKYSVGRHSKSIDTTTHVCPMCRGQLQLSQEPSSSGAAKEEGAAAKPKTPRTPNAFALFVKENYGVIKSSRADLPHAAVMKLLSAKFAESKLKLV</sequence>
<dbReference type="InterPro" id="IPR035240">
    <property type="entry name" value="SprT_Zn_ribbon"/>
</dbReference>
<dbReference type="EMBL" id="LR001354">
    <property type="protein sequence ID" value="SVE70973.1"/>
    <property type="molecule type" value="mRNA"/>
</dbReference>
<dbReference type="InterPro" id="IPR006640">
    <property type="entry name" value="SprT-like_domain"/>
</dbReference>
<dbReference type="SMART" id="SM00731">
    <property type="entry name" value="SprT"/>
    <property type="match status" value="1"/>
</dbReference>
<name>A0A4Y7LSP2_9CRUS</name>
<evidence type="ECO:0000313" key="4">
    <source>
        <dbReference type="EMBL" id="SVE70973.1"/>
    </source>
</evidence>
<dbReference type="AlphaFoldDB" id="A0A4Y7LSP2"/>
<dbReference type="EMBL" id="LR002617">
    <property type="protein sequence ID" value="SVE72236.1"/>
    <property type="molecule type" value="mRNA"/>
</dbReference>
<dbReference type="EMBL" id="LR000730">
    <property type="protein sequence ID" value="SVE70349.1"/>
    <property type="molecule type" value="mRNA"/>
</dbReference>
<reference evidence="3" key="1">
    <citation type="submission" date="2018-08" db="EMBL/GenBank/DDBJ databases">
        <authorList>
            <person name="Cornetti L."/>
        </authorList>
    </citation>
    <scope>NUCLEOTIDE SEQUENCE</scope>
    <source>
        <strain evidence="3">CA-CBC-31</strain>
        <strain evidence="4">CA-CBC-34</strain>
        <strain evidence="5">CA-CBC-37</strain>
        <strain evidence="6">CA-CBC-38</strain>
    </source>
</reference>
<feature type="domain" description="SprT-like" evidence="2">
    <location>
        <begin position="379"/>
        <end position="540"/>
    </location>
</feature>
<dbReference type="Pfam" id="PF17283">
    <property type="entry name" value="Zn_ribbon_SprT"/>
    <property type="match status" value="1"/>
</dbReference>
<dbReference type="CDD" id="cd00084">
    <property type="entry name" value="HMG-box_SF"/>
    <property type="match status" value="1"/>
</dbReference>
<dbReference type="GO" id="GO:0006974">
    <property type="term" value="P:DNA damage response"/>
    <property type="evidence" value="ECO:0007669"/>
    <property type="project" value="UniProtKB-ARBA"/>
</dbReference>
<dbReference type="GO" id="GO:0005634">
    <property type="term" value="C:nucleus"/>
    <property type="evidence" value="ECO:0007669"/>
    <property type="project" value="TreeGrafter"/>
</dbReference>
<evidence type="ECO:0000313" key="6">
    <source>
        <dbReference type="EMBL" id="SVE72236.1"/>
    </source>
</evidence>
<dbReference type="PANTHER" id="PTHR23099">
    <property type="entry name" value="TRANSCRIPTIONAL REGULATOR"/>
    <property type="match status" value="1"/>
</dbReference>
<evidence type="ECO:0000256" key="1">
    <source>
        <dbReference type="SAM" id="MobiDB-lite"/>
    </source>
</evidence>